<dbReference type="EMBL" id="FNDN01000006">
    <property type="protein sequence ID" value="SDI32183.1"/>
    <property type="molecule type" value="Genomic_DNA"/>
</dbReference>
<evidence type="ECO:0000256" key="8">
    <source>
        <dbReference type="ARBA" id="ARBA00022723"/>
    </source>
</evidence>
<dbReference type="InterPro" id="IPR022880">
    <property type="entry name" value="DNApol_IV"/>
</dbReference>
<evidence type="ECO:0000256" key="16">
    <source>
        <dbReference type="HAMAP-Rule" id="MF_01113"/>
    </source>
</evidence>
<dbReference type="OrthoDB" id="9808813at2"/>
<proteinExistence type="inferred from homology"/>
<evidence type="ECO:0000256" key="1">
    <source>
        <dbReference type="ARBA" id="ARBA00004496"/>
    </source>
</evidence>
<dbReference type="GO" id="GO:0000287">
    <property type="term" value="F:magnesium ion binding"/>
    <property type="evidence" value="ECO:0007669"/>
    <property type="project" value="UniProtKB-UniRule"/>
</dbReference>
<evidence type="ECO:0000313" key="18">
    <source>
        <dbReference type="Proteomes" id="UP000183263"/>
    </source>
</evidence>
<keyword evidence="9 16" id="KW-0227">DNA damage</keyword>
<dbReference type="GO" id="GO:0006281">
    <property type="term" value="P:DNA repair"/>
    <property type="evidence" value="ECO:0007669"/>
    <property type="project" value="UniProtKB-UniRule"/>
</dbReference>
<dbReference type="GO" id="GO:0009432">
    <property type="term" value="P:SOS response"/>
    <property type="evidence" value="ECO:0007669"/>
    <property type="project" value="TreeGrafter"/>
</dbReference>
<evidence type="ECO:0000256" key="7">
    <source>
        <dbReference type="ARBA" id="ARBA00022705"/>
    </source>
</evidence>
<dbReference type="InterPro" id="IPR017961">
    <property type="entry name" value="DNA_pol_Y-fam_little_finger"/>
</dbReference>
<dbReference type="Gene3D" id="3.30.70.270">
    <property type="match status" value="1"/>
</dbReference>
<evidence type="ECO:0000256" key="5">
    <source>
        <dbReference type="ARBA" id="ARBA00022679"/>
    </source>
</evidence>
<comment type="subcellular location">
    <subcellularLocation>
        <location evidence="1 16">Cytoplasm</location>
    </subcellularLocation>
</comment>
<evidence type="ECO:0000256" key="2">
    <source>
        <dbReference type="ARBA" id="ARBA00010945"/>
    </source>
</evidence>
<evidence type="ECO:0000256" key="14">
    <source>
        <dbReference type="ARBA" id="ARBA00025589"/>
    </source>
</evidence>
<dbReference type="HAMAP" id="MF_01113">
    <property type="entry name" value="DNApol_IV"/>
    <property type="match status" value="1"/>
</dbReference>
<keyword evidence="18" id="KW-1185">Reference proteome</keyword>
<feature type="active site" evidence="16">
    <location>
        <position position="113"/>
    </location>
</feature>
<dbReference type="InterPro" id="IPR053848">
    <property type="entry name" value="IMS_HHH_1"/>
</dbReference>
<protein>
    <recommendedName>
        <fullName evidence="16">DNA polymerase IV</fullName>
        <shortName evidence="16">Pol IV</shortName>
        <ecNumber evidence="16">2.7.7.7</ecNumber>
    </recommendedName>
</protein>
<dbReference type="Pfam" id="PF11799">
    <property type="entry name" value="IMS_C"/>
    <property type="match status" value="1"/>
</dbReference>
<comment type="similarity">
    <text evidence="2 16">Belongs to the DNA polymerase type-Y family.</text>
</comment>
<reference evidence="17 18" key="1">
    <citation type="submission" date="2016-10" db="EMBL/GenBank/DDBJ databases">
        <authorList>
            <person name="de Groot N.N."/>
        </authorList>
    </citation>
    <scope>NUCLEOTIDE SEQUENCE [LARGE SCALE GENOMIC DNA]</scope>
    <source>
        <strain evidence="17 18">DSM 44892</strain>
    </source>
</reference>
<sequence>MPDAPPRRWVLHLDLDQFIAAVEILRRPELRGRPVVVGGHGVPGERAVVSTASYEAREFGVGSGMPMVTARRTLPDAVFLPVDAEAYTAASEAVMGVLRSYEALVVEVLGWDEAFIGVPTSDPEAWAREIRQAVYAATELHSSTGIGDNRLRAKIATGFAKPQGIYRLTEANWYLVMGARPPDALWGVGSRTAKKLEALGITTVRQLAATPDDDLAAVFGPKMGPWIGSIGRGEASAEVSAEPWVPRSHSRETTFPRNLADWAEVAEQARVLAARVAEDIRDEGRPGVRVGLKVRYAPFSTHTTSRALPEPTFDAEILADAAVALLERLDHDREVRLLGVRVEMTPPAQKESGLTT</sequence>
<keyword evidence="6 16" id="KW-0548">Nucleotidyltransferase</keyword>
<dbReference type="GO" id="GO:0006261">
    <property type="term" value="P:DNA-templated DNA replication"/>
    <property type="evidence" value="ECO:0007669"/>
    <property type="project" value="UniProtKB-UniRule"/>
</dbReference>
<keyword evidence="13 16" id="KW-0234">DNA repair</keyword>
<dbReference type="CDD" id="cd03586">
    <property type="entry name" value="PolY_Pol_IV_kappa"/>
    <property type="match status" value="1"/>
</dbReference>
<keyword evidence="7 16" id="KW-0235">DNA replication</keyword>
<evidence type="ECO:0000256" key="11">
    <source>
        <dbReference type="ARBA" id="ARBA00022932"/>
    </source>
</evidence>
<dbReference type="InterPro" id="IPR050116">
    <property type="entry name" value="DNA_polymerase-Y"/>
</dbReference>
<dbReference type="InterPro" id="IPR043502">
    <property type="entry name" value="DNA/RNA_pol_sf"/>
</dbReference>
<comment type="function">
    <text evidence="14 16">Poorly processive, error-prone DNA polymerase involved in untargeted mutagenesis. Copies undamaged DNA at stalled replication forks, which arise in vivo from mismatched or misaligned primer ends. These misaligned primers can be extended by PolIV. Exhibits no 3'-5' exonuclease (proofreading) activity. May be involved in translesional synthesis, in conjunction with the beta clamp from PolIII.</text>
</comment>
<dbReference type="Pfam" id="PF21999">
    <property type="entry name" value="IMS_HHH_1"/>
    <property type="match status" value="1"/>
</dbReference>
<dbReference type="PANTHER" id="PTHR11076">
    <property type="entry name" value="DNA REPAIR POLYMERASE UMUC / TRANSFERASE FAMILY MEMBER"/>
    <property type="match status" value="1"/>
</dbReference>
<dbReference type="EC" id="2.7.7.7" evidence="16"/>
<keyword evidence="4 16" id="KW-0963">Cytoplasm</keyword>
<dbReference type="AlphaFoldDB" id="A0A1G8JMB1"/>
<gene>
    <name evidence="16" type="primary">dinB</name>
    <name evidence="17" type="ORF">SAMN05444695_106226</name>
</gene>
<keyword evidence="3 16" id="KW-0515">Mutator protein</keyword>
<keyword evidence="12 16" id="KW-0238">DNA-binding</keyword>
<keyword evidence="5 16" id="KW-0808">Transferase</keyword>
<dbReference type="InterPro" id="IPR036775">
    <property type="entry name" value="DNA_pol_Y-fam_lit_finger_sf"/>
</dbReference>
<evidence type="ECO:0000256" key="10">
    <source>
        <dbReference type="ARBA" id="ARBA00022842"/>
    </source>
</evidence>
<dbReference type="SUPFAM" id="SSF100879">
    <property type="entry name" value="Lesion bypass DNA polymerase (Y-family), little finger domain"/>
    <property type="match status" value="1"/>
</dbReference>
<evidence type="ECO:0000256" key="4">
    <source>
        <dbReference type="ARBA" id="ARBA00022490"/>
    </source>
</evidence>
<evidence type="ECO:0000256" key="12">
    <source>
        <dbReference type="ARBA" id="ARBA00023125"/>
    </source>
</evidence>
<evidence type="ECO:0000313" key="17">
    <source>
        <dbReference type="EMBL" id="SDI32183.1"/>
    </source>
</evidence>
<dbReference type="SUPFAM" id="SSF56672">
    <property type="entry name" value="DNA/RNA polymerases"/>
    <property type="match status" value="1"/>
</dbReference>
<evidence type="ECO:0000256" key="13">
    <source>
        <dbReference type="ARBA" id="ARBA00023204"/>
    </source>
</evidence>
<accession>A0A1G8JMB1</accession>
<keyword evidence="11 16" id="KW-0239">DNA-directed DNA polymerase</keyword>
<dbReference type="Gene3D" id="3.30.1490.100">
    <property type="entry name" value="DNA polymerase, Y-family, little finger domain"/>
    <property type="match status" value="1"/>
</dbReference>
<comment type="cofactor">
    <cofactor evidence="16">
        <name>Mg(2+)</name>
        <dbReference type="ChEBI" id="CHEBI:18420"/>
    </cofactor>
    <text evidence="16">Binds 2 magnesium ions per subunit.</text>
</comment>
<feature type="binding site" evidence="16">
    <location>
        <position position="112"/>
    </location>
    <ligand>
        <name>Mg(2+)</name>
        <dbReference type="ChEBI" id="CHEBI:18420"/>
    </ligand>
</feature>
<feature type="binding site" evidence="16">
    <location>
        <position position="14"/>
    </location>
    <ligand>
        <name>Mg(2+)</name>
        <dbReference type="ChEBI" id="CHEBI:18420"/>
    </ligand>
</feature>
<evidence type="ECO:0000256" key="3">
    <source>
        <dbReference type="ARBA" id="ARBA00022457"/>
    </source>
</evidence>
<dbReference type="Gene3D" id="3.40.1170.60">
    <property type="match status" value="1"/>
</dbReference>
<evidence type="ECO:0000256" key="15">
    <source>
        <dbReference type="ARBA" id="ARBA00049244"/>
    </source>
</evidence>
<dbReference type="PANTHER" id="PTHR11076:SF33">
    <property type="entry name" value="DNA POLYMERASE KAPPA"/>
    <property type="match status" value="1"/>
</dbReference>
<feature type="site" description="Substrate discrimination" evidence="16">
    <location>
        <position position="19"/>
    </location>
</feature>
<keyword evidence="10 16" id="KW-0460">Magnesium</keyword>
<evidence type="ECO:0000256" key="6">
    <source>
        <dbReference type="ARBA" id="ARBA00022695"/>
    </source>
</evidence>
<dbReference type="PROSITE" id="PS50173">
    <property type="entry name" value="UMUC"/>
    <property type="match status" value="1"/>
</dbReference>
<comment type="catalytic activity">
    <reaction evidence="15 16">
        <text>DNA(n) + a 2'-deoxyribonucleoside 5'-triphosphate = DNA(n+1) + diphosphate</text>
        <dbReference type="Rhea" id="RHEA:22508"/>
        <dbReference type="Rhea" id="RHEA-COMP:17339"/>
        <dbReference type="Rhea" id="RHEA-COMP:17340"/>
        <dbReference type="ChEBI" id="CHEBI:33019"/>
        <dbReference type="ChEBI" id="CHEBI:61560"/>
        <dbReference type="ChEBI" id="CHEBI:173112"/>
        <dbReference type="EC" id="2.7.7.7"/>
    </reaction>
</comment>
<comment type="subunit">
    <text evidence="16">Monomer.</text>
</comment>
<dbReference type="RefSeq" id="WP_072738311.1">
    <property type="nucleotide sequence ID" value="NZ_CP048813.1"/>
</dbReference>
<dbReference type="Proteomes" id="UP000183263">
    <property type="component" value="Unassembled WGS sequence"/>
</dbReference>
<organism evidence="17 18">
    <name type="scientific">Rhodococcus triatomae</name>
    <dbReference type="NCBI Taxonomy" id="300028"/>
    <lineage>
        <taxon>Bacteria</taxon>
        <taxon>Bacillati</taxon>
        <taxon>Actinomycetota</taxon>
        <taxon>Actinomycetes</taxon>
        <taxon>Mycobacteriales</taxon>
        <taxon>Nocardiaceae</taxon>
        <taxon>Rhodococcus</taxon>
    </lineage>
</organism>
<dbReference type="GO" id="GO:0042276">
    <property type="term" value="P:error-prone translesion synthesis"/>
    <property type="evidence" value="ECO:0007669"/>
    <property type="project" value="TreeGrafter"/>
</dbReference>
<dbReference type="Pfam" id="PF00817">
    <property type="entry name" value="IMS"/>
    <property type="match status" value="1"/>
</dbReference>
<dbReference type="GO" id="GO:0003684">
    <property type="term" value="F:damaged DNA binding"/>
    <property type="evidence" value="ECO:0007669"/>
    <property type="project" value="InterPro"/>
</dbReference>
<dbReference type="NCBIfam" id="NF002883">
    <property type="entry name" value="PRK03352.1"/>
    <property type="match status" value="1"/>
</dbReference>
<dbReference type="GO" id="GO:0005829">
    <property type="term" value="C:cytosol"/>
    <property type="evidence" value="ECO:0007669"/>
    <property type="project" value="TreeGrafter"/>
</dbReference>
<keyword evidence="8 16" id="KW-0479">Metal-binding</keyword>
<dbReference type="GO" id="GO:0003887">
    <property type="term" value="F:DNA-directed DNA polymerase activity"/>
    <property type="evidence" value="ECO:0007669"/>
    <property type="project" value="UniProtKB-UniRule"/>
</dbReference>
<evidence type="ECO:0000256" key="9">
    <source>
        <dbReference type="ARBA" id="ARBA00022763"/>
    </source>
</evidence>
<dbReference type="InterPro" id="IPR043128">
    <property type="entry name" value="Rev_trsase/Diguanyl_cyclase"/>
</dbReference>
<name>A0A1G8JMB1_9NOCA</name>
<dbReference type="InterPro" id="IPR001126">
    <property type="entry name" value="UmuC"/>
</dbReference>
<dbReference type="Gene3D" id="1.10.150.20">
    <property type="entry name" value="5' to 3' exonuclease, C-terminal subdomain"/>
    <property type="match status" value="1"/>
</dbReference>